<dbReference type="Proteomes" id="UP000767291">
    <property type="component" value="Unassembled WGS sequence"/>
</dbReference>
<organism evidence="6 7">
    <name type="scientific">Metaclostridioides mangenotii</name>
    <dbReference type="NCBI Taxonomy" id="1540"/>
    <lineage>
        <taxon>Bacteria</taxon>
        <taxon>Bacillati</taxon>
        <taxon>Bacillota</taxon>
        <taxon>Clostridia</taxon>
        <taxon>Peptostreptococcales</taxon>
        <taxon>Peptostreptococcaceae</taxon>
        <taxon>Metaclostridioides</taxon>
    </lineage>
</organism>
<dbReference type="SUPFAM" id="SSF141457">
    <property type="entry name" value="BH3618-like"/>
    <property type="match status" value="1"/>
</dbReference>
<keyword evidence="6" id="KW-0966">Cell projection</keyword>
<keyword evidence="1 5" id="KW-0963">Cytoplasm</keyword>
<evidence type="ECO:0000256" key="1">
    <source>
        <dbReference type="ARBA" id="ARBA00022490"/>
    </source>
</evidence>
<dbReference type="RefSeq" id="WP_209457076.1">
    <property type="nucleotide sequence ID" value="NZ_BAAACS010000004.1"/>
</dbReference>
<evidence type="ECO:0000256" key="3">
    <source>
        <dbReference type="ARBA" id="ARBA00022845"/>
    </source>
</evidence>
<dbReference type="InterPro" id="IPR003775">
    <property type="entry name" value="Flagellar_assembly_factor_FliW"/>
</dbReference>
<keyword evidence="3 5" id="KW-0810">Translation regulation</keyword>
<evidence type="ECO:0000313" key="7">
    <source>
        <dbReference type="Proteomes" id="UP000767291"/>
    </source>
</evidence>
<name>A0ABS4ECK1_9FIRM</name>
<accession>A0ABS4ECK1</accession>
<evidence type="ECO:0000256" key="5">
    <source>
        <dbReference type="HAMAP-Rule" id="MF_01185"/>
    </source>
</evidence>
<comment type="caution">
    <text evidence="6">The sequence shown here is derived from an EMBL/GenBank/DDBJ whole genome shotgun (WGS) entry which is preliminary data.</text>
</comment>
<keyword evidence="6" id="KW-0282">Flagellum</keyword>
<keyword evidence="4 5" id="KW-0143">Chaperone</keyword>
<reference evidence="6 7" key="1">
    <citation type="submission" date="2021-03" db="EMBL/GenBank/DDBJ databases">
        <title>Genomic Encyclopedia of Type Strains, Phase IV (KMG-IV): sequencing the most valuable type-strain genomes for metagenomic binning, comparative biology and taxonomic classification.</title>
        <authorList>
            <person name="Goeker M."/>
        </authorList>
    </citation>
    <scope>NUCLEOTIDE SEQUENCE [LARGE SCALE GENOMIC DNA]</scope>
    <source>
        <strain evidence="6 7">DSM 1289</strain>
    </source>
</reference>
<proteinExistence type="inferred from homology"/>
<comment type="similarity">
    <text evidence="5">Belongs to the FliW family.</text>
</comment>
<evidence type="ECO:0000256" key="4">
    <source>
        <dbReference type="ARBA" id="ARBA00023186"/>
    </source>
</evidence>
<keyword evidence="2 5" id="KW-1005">Bacterial flagellum biogenesis</keyword>
<evidence type="ECO:0000313" key="6">
    <source>
        <dbReference type="EMBL" id="MBP1855663.1"/>
    </source>
</evidence>
<dbReference type="Gene3D" id="2.30.290.10">
    <property type="entry name" value="BH3618-like"/>
    <property type="match status" value="1"/>
</dbReference>
<comment type="subcellular location">
    <subcellularLocation>
        <location evidence="5">Cytoplasm</location>
    </subcellularLocation>
</comment>
<evidence type="ECO:0000256" key="2">
    <source>
        <dbReference type="ARBA" id="ARBA00022795"/>
    </source>
</evidence>
<dbReference type="EMBL" id="JAGGJX010000004">
    <property type="protein sequence ID" value="MBP1855663.1"/>
    <property type="molecule type" value="Genomic_DNA"/>
</dbReference>
<keyword evidence="6" id="KW-0969">Cilium</keyword>
<keyword evidence="7" id="KW-1185">Reference proteome</keyword>
<dbReference type="HAMAP" id="MF_01185">
    <property type="entry name" value="FliW"/>
    <property type="match status" value="1"/>
</dbReference>
<dbReference type="InterPro" id="IPR024046">
    <property type="entry name" value="Flagellar_assmbl_FliW_dom_sf"/>
</dbReference>
<gene>
    <name evidence="5" type="primary">fliW</name>
    <name evidence="6" type="ORF">J2Z43_002061</name>
</gene>
<protein>
    <recommendedName>
        <fullName evidence="5">Flagellar assembly factor FliW</fullName>
    </recommendedName>
</protein>
<dbReference type="PANTHER" id="PTHR39190">
    <property type="entry name" value="FLAGELLAR ASSEMBLY FACTOR FLIW"/>
    <property type="match status" value="1"/>
</dbReference>
<comment type="function">
    <text evidence="5">Acts as an anti-CsrA protein, binds CsrA and prevents it from repressing translation of its target genes, one of which is flagellin. Binds to flagellin and participates in the assembly of the flagellum.</text>
</comment>
<dbReference type="PANTHER" id="PTHR39190:SF1">
    <property type="entry name" value="FLAGELLAR ASSEMBLY FACTOR FLIW"/>
    <property type="match status" value="1"/>
</dbReference>
<dbReference type="Pfam" id="PF02623">
    <property type="entry name" value="FliW"/>
    <property type="match status" value="1"/>
</dbReference>
<sequence length="128" mass="14619">MNVEFRKPLLGFDNLNKFEILDVEANPLFKEINSTEDENISFLSISPFAVDEDYEIDLSDSDIEDLEIENPEDVILLNIITLGESLDTSTVNMRAPIVLNINKELASQIVIQNDKYDIRTPFKLRGDK</sequence>
<comment type="subunit">
    <text evidence="5">Interacts with translational regulator CsrA and flagellin(s).</text>
</comment>